<comment type="caution">
    <text evidence="1">The sequence shown here is derived from an EMBL/GenBank/DDBJ whole genome shotgun (WGS) entry which is preliminary data.</text>
</comment>
<keyword evidence="2" id="KW-1185">Reference proteome</keyword>
<proteinExistence type="predicted"/>
<sequence>MGENIPIVVLSSGLKMPMVALGTAANPLPPPQVLTQTFVMPSKLVTGISTLPPCTTPRNPWPRHSRSPPARPYRISMIWWCRKLGLVYVDLYLVHWPVRVKTGKNGRIEPSMAAEEADRFCKEKGIHLSAWSPWGQMELPGVLML</sequence>
<evidence type="ECO:0000313" key="1">
    <source>
        <dbReference type="EMBL" id="KAF8393802.1"/>
    </source>
</evidence>
<dbReference type="AlphaFoldDB" id="A0A834YYG2"/>
<dbReference type="EMBL" id="JABCRI010000014">
    <property type="protein sequence ID" value="KAF8393802.1"/>
    <property type="molecule type" value="Genomic_DNA"/>
</dbReference>
<dbReference type="Proteomes" id="UP000655225">
    <property type="component" value="Unassembled WGS sequence"/>
</dbReference>
<dbReference type="OrthoDB" id="416253at2759"/>
<evidence type="ECO:0000313" key="2">
    <source>
        <dbReference type="Proteomes" id="UP000655225"/>
    </source>
</evidence>
<dbReference type="SUPFAM" id="SSF51430">
    <property type="entry name" value="NAD(P)-linked oxidoreductase"/>
    <property type="match status" value="1"/>
</dbReference>
<dbReference type="InterPro" id="IPR036812">
    <property type="entry name" value="NAD(P)_OxRdtase_dom_sf"/>
</dbReference>
<gene>
    <name evidence="1" type="ORF">HHK36_020000</name>
</gene>
<protein>
    <recommendedName>
        <fullName evidence="3">NADP-dependent oxidoreductase domain-containing protein</fullName>
    </recommendedName>
</protein>
<reference evidence="1 2" key="1">
    <citation type="submission" date="2020-04" db="EMBL/GenBank/DDBJ databases">
        <title>Plant Genome Project.</title>
        <authorList>
            <person name="Zhang R.-G."/>
        </authorList>
    </citation>
    <scope>NUCLEOTIDE SEQUENCE [LARGE SCALE GENOMIC DNA]</scope>
    <source>
        <strain evidence="1">YNK0</strain>
        <tissue evidence="1">Leaf</tissue>
    </source>
</reference>
<name>A0A834YYG2_TETSI</name>
<accession>A0A834YYG2</accession>
<organism evidence="1 2">
    <name type="scientific">Tetracentron sinense</name>
    <name type="common">Spur-leaf</name>
    <dbReference type="NCBI Taxonomy" id="13715"/>
    <lineage>
        <taxon>Eukaryota</taxon>
        <taxon>Viridiplantae</taxon>
        <taxon>Streptophyta</taxon>
        <taxon>Embryophyta</taxon>
        <taxon>Tracheophyta</taxon>
        <taxon>Spermatophyta</taxon>
        <taxon>Magnoliopsida</taxon>
        <taxon>Trochodendrales</taxon>
        <taxon>Trochodendraceae</taxon>
        <taxon>Tetracentron</taxon>
    </lineage>
</organism>
<evidence type="ECO:0008006" key="3">
    <source>
        <dbReference type="Google" id="ProtNLM"/>
    </source>
</evidence>